<evidence type="ECO:0000313" key="2">
    <source>
        <dbReference type="Proteomes" id="UP000549457"/>
    </source>
</evidence>
<comment type="caution">
    <text evidence="1">The sequence shown here is derived from an EMBL/GenBank/DDBJ whole genome shotgun (WGS) entry which is preliminary data.</text>
</comment>
<dbReference type="EMBL" id="JACHFM010000001">
    <property type="protein sequence ID" value="MBB5221509.1"/>
    <property type="molecule type" value="Genomic_DNA"/>
</dbReference>
<dbReference type="AlphaFoldDB" id="A0A840SF22"/>
<evidence type="ECO:0000313" key="1">
    <source>
        <dbReference type="EMBL" id="MBB5221509.1"/>
    </source>
</evidence>
<gene>
    <name evidence="1" type="ORF">HNP73_001430</name>
</gene>
<sequence length="82" mass="9272">MTTVVLRHDLPRAQSFLPAMQPVWSALLAWRQRKTDAEALARAGRLGPRLLEDMGIEDATARALVGDWDQLRPNGWLVRPLK</sequence>
<protein>
    <submittedName>
        <fullName evidence="1">Uncharacterized protein</fullName>
    </submittedName>
</protein>
<accession>A0A840SF22</accession>
<reference evidence="1 2" key="1">
    <citation type="submission" date="2020-08" db="EMBL/GenBank/DDBJ databases">
        <title>Genomic Encyclopedia of Type Strains, Phase IV (KMG-IV): sequencing the most valuable type-strain genomes for metagenomic binning, comparative biology and taxonomic classification.</title>
        <authorList>
            <person name="Goeker M."/>
        </authorList>
    </citation>
    <scope>NUCLEOTIDE SEQUENCE [LARGE SCALE GENOMIC DNA]</scope>
    <source>
        <strain evidence="1 2">DSM 101730</strain>
    </source>
</reference>
<keyword evidence="2" id="KW-1185">Reference proteome</keyword>
<organism evidence="1 2">
    <name type="scientific">Amaricoccus macauensis</name>
    <dbReference type="NCBI Taxonomy" id="57001"/>
    <lineage>
        <taxon>Bacteria</taxon>
        <taxon>Pseudomonadati</taxon>
        <taxon>Pseudomonadota</taxon>
        <taxon>Alphaproteobacteria</taxon>
        <taxon>Rhodobacterales</taxon>
        <taxon>Paracoccaceae</taxon>
        <taxon>Amaricoccus</taxon>
    </lineage>
</organism>
<name>A0A840SF22_9RHOB</name>
<dbReference type="Proteomes" id="UP000549457">
    <property type="component" value="Unassembled WGS sequence"/>
</dbReference>
<proteinExistence type="predicted"/>
<dbReference type="RefSeq" id="WP_184147866.1">
    <property type="nucleotide sequence ID" value="NZ_JACHFM010000001.1"/>
</dbReference>